<dbReference type="GeneID" id="77953911"/>
<proteinExistence type="predicted"/>
<dbReference type="EMBL" id="OL455900">
    <property type="protein sequence ID" value="UJQ87166.1"/>
    <property type="molecule type" value="Genomic_DNA"/>
</dbReference>
<dbReference type="KEGG" id="vg:77953911"/>
<accession>A0AA49GZE5</accession>
<organism evidence="1 2">
    <name type="scientific">Arthrobacter phage BaileyBlu</name>
    <dbReference type="NCBI Taxonomy" id="2910754"/>
    <lineage>
        <taxon>Viruses</taxon>
        <taxon>Duplodnaviria</taxon>
        <taxon>Heunggongvirae</taxon>
        <taxon>Uroviricota</taxon>
        <taxon>Caudoviricetes</taxon>
        <taxon>Casidaviridae</taxon>
        <taxon>Baileybluvirus</taxon>
        <taxon>Baileybluvirus baileyblu</taxon>
    </lineage>
</organism>
<gene>
    <name evidence="1" type="primary">28</name>
    <name evidence="1" type="ORF">SEA_BAILEYBLU_28</name>
</gene>
<dbReference type="InterPro" id="IPR025518">
    <property type="entry name" value="DUF4406"/>
</dbReference>
<dbReference type="SUPFAM" id="SSF52309">
    <property type="entry name" value="N-(deoxy)ribosyltransferase-like"/>
    <property type="match status" value="1"/>
</dbReference>
<reference evidence="1" key="1">
    <citation type="submission" date="2021-11" db="EMBL/GenBank/DDBJ databases">
        <authorList>
            <person name="Sydney V."/>
            <person name="Hansen K."/>
            <person name="Christner J."/>
            <person name="Deckinger K."/>
            <person name="Miller H."/>
            <person name="Baileys A."/>
            <person name="Berdar T."/>
            <person name="Fuhrer G."/>
            <person name="Everett M."/>
            <person name="Evans I."/>
            <person name="Harbison A."/>
            <person name="Jacks D."/>
            <person name="Philbrick A."/>
            <person name="Learn C."/>
            <person name="Swerdlow S.J."/>
            <person name="Klyczek K."/>
            <person name="Garlena R.A."/>
            <person name="Russell D.A."/>
            <person name="Jacobs-Sera D."/>
            <person name="Hatfull G.F."/>
        </authorList>
    </citation>
    <scope>NUCLEOTIDE SEQUENCE</scope>
</reference>
<evidence type="ECO:0000313" key="1">
    <source>
        <dbReference type="EMBL" id="UJQ87166.1"/>
    </source>
</evidence>
<dbReference type="Gene3D" id="3.40.50.10400">
    <property type="entry name" value="Hypothetical protein PA1492"/>
    <property type="match status" value="1"/>
</dbReference>
<keyword evidence="2" id="KW-1185">Reference proteome</keyword>
<protein>
    <submittedName>
        <fullName evidence="1">Nucleoside deoxyribosyltransferase</fullName>
    </submittedName>
</protein>
<sequence length="117" mass="12646">MIAYLAGPMTGYPRWNFDAFDEAAAKLRRRGFTVLSPAEMDRANGFNPDAPVEDYTLEDRQKALRADLNAVIRVAEAVVYLPGSEDSTGANLEMSVALAIGKPVVPLAYALLKGTSL</sequence>
<dbReference type="RefSeq" id="YP_010677532.1">
    <property type="nucleotide sequence ID" value="NC_071022.1"/>
</dbReference>
<name>A0AA49GZE5_9CAUD</name>
<dbReference type="Pfam" id="PF14359">
    <property type="entry name" value="DUF4406"/>
    <property type="match status" value="1"/>
</dbReference>
<dbReference type="Proteomes" id="UP001200142">
    <property type="component" value="Segment"/>
</dbReference>
<evidence type="ECO:0000313" key="2">
    <source>
        <dbReference type="Proteomes" id="UP001200142"/>
    </source>
</evidence>